<proteinExistence type="predicted"/>
<dbReference type="Gene3D" id="3.60.110.10">
    <property type="entry name" value="Carbon-nitrogen hydrolase"/>
    <property type="match status" value="1"/>
</dbReference>
<evidence type="ECO:0000313" key="2">
    <source>
        <dbReference type="EMBL" id="CPR21421.1"/>
    </source>
</evidence>
<dbReference type="PANTHER" id="PTHR23088">
    <property type="entry name" value="NITRILASE-RELATED"/>
    <property type="match status" value="1"/>
</dbReference>
<dbReference type="InterPro" id="IPR036526">
    <property type="entry name" value="C-N_Hydrolase_sf"/>
</dbReference>
<organism evidence="2 3">
    <name type="scientific">Candidatus Filomicrobium marinum</name>
    <dbReference type="NCBI Taxonomy" id="1608628"/>
    <lineage>
        <taxon>Bacteria</taxon>
        <taxon>Pseudomonadati</taxon>
        <taxon>Pseudomonadota</taxon>
        <taxon>Alphaproteobacteria</taxon>
        <taxon>Hyphomicrobiales</taxon>
        <taxon>Hyphomicrobiaceae</taxon>
        <taxon>Filomicrobium</taxon>
    </lineage>
</organism>
<dbReference type="GO" id="GO:0016746">
    <property type="term" value="F:acyltransferase activity"/>
    <property type="evidence" value="ECO:0007669"/>
    <property type="project" value="UniProtKB-KW"/>
</dbReference>
<dbReference type="EMBL" id="LN829119">
    <property type="protein sequence ID" value="CPR21421.1"/>
    <property type="molecule type" value="Genomic_DNA"/>
</dbReference>
<name>A0A0D6JHZ5_9HYPH</name>
<dbReference type="KEGG" id="fil:BN1229_v1_2874"/>
<dbReference type="SUPFAM" id="SSF56317">
    <property type="entry name" value="Carbon-nitrogen hydrolase"/>
    <property type="match status" value="1"/>
</dbReference>
<keyword evidence="2" id="KW-0449">Lipoprotein</keyword>
<dbReference type="RefSeq" id="WP_046478639.1">
    <property type="nucleotide sequence ID" value="NZ_LN829118.1"/>
</dbReference>
<dbReference type="InterPro" id="IPR003010">
    <property type="entry name" value="C-N_Hydrolase"/>
</dbReference>
<dbReference type="CDD" id="cd07574">
    <property type="entry name" value="nitrilase_Rim1_like"/>
    <property type="match status" value="1"/>
</dbReference>
<feature type="domain" description="CN hydrolase" evidence="1">
    <location>
        <begin position="7"/>
        <end position="265"/>
    </location>
</feature>
<dbReference type="PANTHER" id="PTHR23088:SF50">
    <property type="entry name" value="HYDROLASE YHCX"/>
    <property type="match status" value="1"/>
</dbReference>
<keyword evidence="2" id="KW-0808">Transferase</keyword>
<protein>
    <submittedName>
        <fullName evidence="2">Nitrilase/cyanide hydratase and apolipoprotein N-acyltransferase</fullName>
    </submittedName>
</protein>
<evidence type="ECO:0000259" key="1">
    <source>
        <dbReference type="PROSITE" id="PS50263"/>
    </source>
</evidence>
<dbReference type="OrthoDB" id="9811121at2"/>
<accession>A0A0D6JHZ5</accession>
<dbReference type="AlphaFoldDB" id="A0A0D6JHZ5"/>
<gene>
    <name evidence="2" type="ORF">YBN1229_v1_3042</name>
</gene>
<dbReference type="Pfam" id="PF00795">
    <property type="entry name" value="CN_hydrolase"/>
    <property type="match status" value="1"/>
</dbReference>
<sequence>MTFRKTLTVASAQYPIGEPKSLFEWQDKVAEWVADGANSGAELLLFPEYAAMEQAAIHGIEVASDLRRSLAAVAEMAGERVAFHAALAKEHGVHILVGSGPVIGSDERYLNAAQLVTPDGNIGEQTKLMMTPFERDWGISSGGPARVFETSLGRVGIVICYDSEFPLIARSMAAAGAELLLVPSCTEFVSGYHRVRTGALARALENQIACVTSPTIGDAPWSPAVDRNNGAAGIFVPSEHGVSDSGALAEGGLNSPGWVSATIDFEGLRRLRSAGEMRNFTDWALQPGAEDNGSSAEVISLI</sequence>
<dbReference type="KEGG" id="fiy:BN1229_v1_3042"/>
<dbReference type="PROSITE" id="PS50263">
    <property type="entry name" value="CN_HYDROLASE"/>
    <property type="match status" value="1"/>
</dbReference>
<keyword evidence="2" id="KW-0012">Acyltransferase</keyword>
<dbReference type="Proteomes" id="UP000033187">
    <property type="component" value="Chromosome 1"/>
</dbReference>
<evidence type="ECO:0000313" key="3">
    <source>
        <dbReference type="Proteomes" id="UP000033187"/>
    </source>
</evidence>
<keyword evidence="3" id="KW-1185">Reference proteome</keyword>
<reference evidence="3" key="1">
    <citation type="submission" date="2015-02" db="EMBL/GenBank/DDBJ databases">
        <authorList>
            <person name="Chooi Y.-H."/>
        </authorList>
    </citation>
    <scope>NUCLEOTIDE SEQUENCE [LARGE SCALE GENOMIC DNA]</scope>
    <source>
        <strain evidence="3">strain Y</strain>
    </source>
</reference>